<dbReference type="InterPro" id="IPR029052">
    <property type="entry name" value="Metallo-depent_PP-like"/>
</dbReference>
<dbReference type="EMBL" id="WSZI01000013">
    <property type="protein sequence ID" value="MWN21285.1"/>
    <property type="molecule type" value="Genomic_DNA"/>
</dbReference>
<gene>
    <name evidence="3" type="ORF">GQS40_06315</name>
</gene>
<comment type="caution">
    <text evidence="3">The sequence shown here is derived from an EMBL/GenBank/DDBJ whole genome shotgun (WGS) entry which is preliminary data.</text>
</comment>
<dbReference type="Proteomes" id="UP000478636">
    <property type="component" value="Unassembled WGS sequence"/>
</dbReference>
<evidence type="ECO:0000313" key="3">
    <source>
        <dbReference type="EMBL" id="MWN21285.1"/>
    </source>
</evidence>
<evidence type="ECO:0000259" key="2">
    <source>
        <dbReference type="Pfam" id="PF12850"/>
    </source>
</evidence>
<dbReference type="RefSeq" id="WP_252968240.1">
    <property type="nucleotide sequence ID" value="NZ_JBKWFG010000001.1"/>
</dbReference>
<comment type="similarity">
    <text evidence="1">Belongs to the metallophosphoesterase superfamily. YfcE family.</text>
</comment>
<dbReference type="Gene3D" id="3.60.21.10">
    <property type="match status" value="1"/>
</dbReference>
<reference evidence="3 4" key="1">
    <citation type="submission" date="2019-12" db="EMBL/GenBank/DDBJ databases">
        <title>Complete genome sequence of Leuconostoc lactis strain AVN1 provides insights into metabolic potential.</title>
        <authorList>
            <person name="Besrour N."/>
            <person name="Najjari A."/>
            <person name="Fhoula I."/>
            <person name="Jaballah S."/>
            <person name="Klibi N."/>
            <person name="Ouzari H.I."/>
        </authorList>
    </citation>
    <scope>NUCLEOTIDE SEQUENCE [LARGE SCALE GENOMIC DNA]</scope>
    <source>
        <strain evidence="3 4">AVN1</strain>
    </source>
</reference>
<dbReference type="SUPFAM" id="SSF56300">
    <property type="entry name" value="Metallo-dependent phosphatases"/>
    <property type="match status" value="1"/>
</dbReference>
<organism evidence="3 4">
    <name type="scientific">Leuconostoc lactis</name>
    <dbReference type="NCBI Taxonomy" id="1246"/>
    <lineage>
        <taxon>Bacteria</taxon>
        <taxon>Bacillati</taxon>
        <taxon>Bacillota</taxon>
        <taxon>Bacilli</taxon>
        <taxon>Lactobacillales</taxon>
        <taxon>Lactobacillaceae</taxon>
        <taxon>Leuconostoc</taxon>
    </lineage>
</organism>
<dbReference type="Pfam" id="PF12850">
    <property type="entry name" value="Metallophos_2"/>
    <property type="match status" value="1"/>
</dbReference>
<accession>A0A6L7A7G2</accession>
<dbReference type="AlphaFoldDB" id="A0A6L7A7G2"/>
<feature type="domain" description="Calcineurin-like phosphoesterase" evidence="2">
    <location>
        <begin position="37"/>
        <end position="162"/>
    </location>
</feature>
<evidence type="ECO:0000256" key="1">
    <source>
        <dbReference type="ARBA" id="ARBA00008950"/>
    </source>
</evidence>
<proteinExistence type="inferred from homology"/>
<protein>
    <submittedName>
        <fullName evidence="3">Metallophosphatase</fullName>
    </submittedName>
</protein>
<name>A0A6L7A7G2_LEULA</name>
<evidence type="ECO:0000313" key="4">
    <source>
        <dbReference type="Proteomes" id="UP000478636"/>
    </source>
</evidence>
<dbReference type="InterPro" id="IPR024654">
    <property type="entry name" value="Calcineurin-like_PHP_lpxH"/>
</dbReference>
<sequence>MNFFTADTHFFHRDLLYGGFFAPRDQFVTVDQMNETIVTNWNARVKPTDTVYHLGDIMLAVDRPAKQMMAEMLVYLQRLNGRLVLIKGNHDTSAFLKYLLAHNDIDDKGRPKFSVHEVGTRMKFAHYEVFLTHYPLLFGLTKNKINLHGHIHHASIHHKENINVGIDSPDRDYLPTDSVPFGAPLSEAEVIAIILGKRRDYLQRQ</sequence>